<reference evidence="3 4" key="1">
    <citation type="journal article" date="2024" name="Nat. Commun.">
        <title>Phylogenomics reveals the evolutionary origins of lichenization in chlorophyte algae.</title>
        <authorList>
            <person name="Puginier C."/>
            <person name="Libourel C."/>
            <person name="Otte J."/>
            <person name="Skaloud P."/>
            <person name="Haon M."/>
            <person name="Grisel S."/>
            <person name="Petersen M."/>
            <person name="Berrin J.G."/>
            <person name="Delaux P.M."/>
            <person name="Dal Grande F."/>
            <person name="Keller J."/>
        </authorList>
    </citation>
    <scope>NUCLEOTIDE SEQUENCE [LARGE SCALE GENOMIC DNA]</scope>
    <source>
        <strain evidence="3 4">SAG 245.80</strain>
    </source>
</reference>
<dbReference type="SMART" id="SM00028">
    <property type="entry name" value="TPR"/>
    <property type="match status" value="2"/>
</dbReference>
<dbReference type="GO" id="GO:0051879">
    <property type="term" value="F:Hsp90 protein binding"/>
    <property type="evidence" value="ECO:0007669"/>
    <property type="project" value="TreeGrafter"/>
</dbReference>
<evidence type="ECO:0000256" key="1">
    <source>
        <dbReference type="ARBA" id="ARBA00022737"/>
    </source>
</evidence>
<protein>
    <submittedName>
        <fullName evidence="3">Uncharacterized protein</fullName>
    </submittedName>
</protein>
<evidence type="ECO:0000313" key="3">
    <source>
        <dbReference type="EMBL" id="KAK9836334.1"/>
    </source>
</evidence>
<keyword evidence="2" id="KW-0802">TPR repeat</keyword>
<comment type="caution">
    <text evidence="3">The sequence shown here is derived from an EMBL/GenBank/DDBJ whole genome shotgun (WGS) entry which is preliminary data.</text>
</comment>
<name>A0AAW1RRP4_9CHLO</name>
<dbReference type="InterPro" id="IPR011990">
    <property type="entry name" value="TPR-like_helical_dom_sf"/>
</dbReference>
<organism evidence="3 4">
    <name type="scientific">Elliptochloris bilobata</name>
    <dbReference type="NCBI Taxonomy" id="381761"/>
    <lineage>
        <taxon>Eukaryota</taxon>
        <taxon>Viridiplantae</taxon>
        <taxon>Chlorophyta</taxon>
        <taxon>core chlorophytes</taxon>
        <taxon>Trebouxiophyceae</taxon>
        <taxon>Trebouxiophyceae incertae sedis</taxon>
        <taxon>Elliptochloris clade</taxon>
        <taxon>Elliptochloris</taxon>
    </lineage>
</organism>
<accession>A0AAW1RRP4</accession>
<gene>
    <name evidence="3" type="ORF">WJX81_006453</name>
</gene>
<dbReference type="InterPro" id="IPR019734">
    <property type="entry name" value="TPR_rpt"/>
</dbReference>
<dbReference type="AlphaFoldDB" id="A0AAW1RRP4"/>
<dbReference type="Gene3D" id="1.25.40.10">
    <property type="entry name" value="Tetratricopeptide repeat domain"/>
    <property type="match status" value="1"/>
</dbReference>
<proteinExistence type="predicted"/>
<dbReference type="SUPFAM" id="SSF48452">
    <property type="entry name" value="TPR-like"/>
    <property type="match status" value="1"/>
</dbReference>
<dbReference type="Proteomes" id="UP001445335">
    <property type="component" value="Unassembled WGS sequence"/>
</dbReference>
<keyword evidence="4" id="KW-1185">Reference proteome</keyword>
<evidence type="ECO:0000256" key="2">
    <source>
        <dbReference type="ARBA" id="ARBA00022803"/>
    </source>
</evidence>
<dbReference type="PANTHER" id="PTHR22904:SF533">
    <property type="entry name" value="HSP70-HSP90 ORGANIZING PROTEIN 3"/>
    <property type="match status" value="1"/>
</dbReference>
<sequence>MQAYALLFRRQRSQNLAHADLHICYTNRASAWLALDLWPEALADAEAARKLAAAALRTSRGAGAAPSLVRALGRKGLALSGMGRHREAALALEEGLRLDAFDWPLKQALEAATQGIVRDLVEGRGRETRALPAPEPTRRITAHPHSAPLHKIRTDDMLPLQLLTPTQARLFTT</sequence>
<dbReference type="EMBL" id="JALJOU010000025">
    <property type="protein sequence ID" value="KAK9836334.1"/>
    <property type="molecule type" value="Genomic_DNA"/>
</dbReference>
<keyword evidence="1" id="KW-0677">Repeat</keyword>
<evidence type="ECO:0000313" key="4">
    <source>
        <dbReference type="Proteomes" id="UP001445335"/>
    </source>
</evidence>
<dbReference type="PANTHER" id="PTHR22904">
    <property type="entry name" value="TPR REPEAT CONTAINING PROTEIN"/>
    <property type="match status" value="1"/>
</dbReference>